<dbReference type="AlphaFoldDB" id="A0A9P5K071"/>
<keyword evidence="9" id="KW-0503">Monooxygenase</keyword>
<feature type="compositionally biased region" description="Basic residues" evidence="16">
    <location>
        <begin position="201"/>
        <end position="211"/>
    </location>
</feature>
<evidence type="ECO:0000256" key="15">
    <source>
        <dbReference type="ARBA" id="ARBA00047174"/>
    </source>
</evidence>
<dbReference type="PANTHER" id="PTHR33353">
    <property type="entry name" value="PUTATIVE (AFU_ORTHOLOGUE AFUA_1G12560)-RELATED"/>
    <property type="match status" value="1"/>
</dbReference>
<evidence type="ECO:0000313" key="19">
    <source>
        <dbReference type="Proteomes" id="UP000759537"/>
    </source>
</evidence>
<feature type="region of interest" description="Disordered" evidence="16">
    <location>
        <begin position="201"/>
        <end position="228"/>
    </location>
</feature>
<evidence type="ECO:0000256" key="11">
    <source>
        <dbReference type="ARBA" id="ARBA00023277"/>
    </source>
</evidence>
<keyword evidence="8" id="KW-0186">Copper</keyword>
<sequence length="242" mass="26863">MQPSESPTRQISDISLVRGEDDSMNCGPNNQLVSMVVLANPGSVMEFYWGDPSEENWPHNTGPLMTYMGACDTSSPRPATSLMAQPHSGSESTRSAGSRTGPLGISRTSVAVHIVLLSSSGRTTYLVNSTHSEQKTHLFDAPDAGKLAPGDYLVRKEIIALHRTQTLGGAEFYPSWTQIRVWWLANGHAQPNRLLRRRIQQPRHRRSKHLYKGSALRPSLSRSARVEPRFARGHDWPAVDEQ</sequence>
<dbReference type="GO" id="GO:0005576">
    <property type="term" value="C:extracellular region"/>
    <property type="evidence" value="ECO:0007669"/>
    <property type="project" value="UniProtKB-SubCell"/>
</dbReference>
<evidence type="ECO:0000259" key="17">
    <source>
        <dbReference type="Pfam" id="PF03443"/>
    </source>
</evidence>
<proteinExistence type="inferred from homology"/>
<keyword evidence="10" id="KW-1015">Disulfide bond</keyword>
<comment type="catalytic activity">
    <reaction evidence="14">
        <text>[(1-&gt;4)-beta-D-glucosyl]n+m + reduced acceptor + O2 = 4-dehydro-beta-D-glucosyl-[(1-&gt;4)-beta-D-glucosyl]n-1 + [(1-&gt;4)-beta-D-glucosyl]m + acceptor + H2O.</text>
        <dbReference type="EC" id="1.14.99.56"/>
    </reaction>
</comment>
<dbReference type="GO" id="GO:0030245">
    <property type="term" value="P:cellulose catabolic process"/>
    <property type="evidence" value="ECO:0007669"/>
    <property type="project" value="UniProtKB-KW"/>
</dbReference>
<reference evidence="18" key="1">
    <citation type="submission" date="2019-10" db="EMBL/GenBank/DDBJ databases">
        <authorList>
            <consortium name="DOE Joint Genome Institute"/>
            <person name="Kuo A."/>
            <person name="Miyauchi S."/>
            <person name="Kiss E."/>
            <person name="Drula E."/>
            <person name="Kohler A."/>
            <person name="Sanchez-Garcia M."/>
            <person name="Andreopoulos B."/>
            <person name="Barry K.W."/>
            <person name="Bonito G."/>
            <person name="Buee M."/>
            <person name="Carver A."/>
            <person name="Chen C."/>
            <person name="Cichocki N."/>
            <person name="Clum A."/>
            <person name="Culley D."/>
            <person name="Crous P.W."/>
            <person name="Fauchery L."/>
            <person name="Girlanda M."/>
            <person name="Hayes R."/>
            <person name="Keri Z."/>
            <person name="LaButti K."/>
            <person name="Lipzen A."/>
            <person name="Lombard V."/>
            <person name="Magnuson J."/>
            <person name="Maillard F."/>
            <person name="Morin E."/>
            <person name="Murat C."/>
            <person name="Nolan M."/>
            <person name="Ohm R."/>
            <person name="Pangilinan J."/>
            <person name="Pereira M."/>
            <person name="Perotto S."/>
            <person name="Peter M."/>
            <person name="Riley R."/>
            <person name="Sitrit Y."/>
            <person name="Stielow B."/>
            <person name="Szollosi G."/>
            <person name="Zifcakova L."/>
            <person name="Stursova M."/>
            <person name="Spatafora J.W."/>
            <person name="Tedersoo L."/>
            <person name="Vaario L.-M."/>
            <person name="Yamada A."/>
            <person name="Yan M."/>
            <person name="Wang P."/>
            <person name="Xu J."/>
            <person name="Bruns T."/>
            <person name="Baldrian P."/>
            <person name="Vilgalys R."/>
            <person name="Henrissat B."/>
            <person name="Grigoriev I.V."/>
            <person name="Hibbett D."/>
            <person name="Nagy L.G."/>
            <person name="Martin F.M."/>
        </authorList>
    </citation>
    <scope>NUCLEOTIDE SEQUENCE</scope>
    <source>
        <strain evidence="18">Prilba</strain>
    </source>
</reference>
<feature type="compositionally biased region" description="Polar residues" evidence="16">
    <location>
        <begin position="87"/>
        <end position="98"/>
    </location>
</feature>
<keyword evidence="12" id="KW-0624">Polysaccharide degradation</keyword>
<dbReference type="Gene3D" id="2.70.50.70">
    <property type="match status" value="1"/>
</dbReference>
<evidence type="ECO:0000256" key="10">
    <source>
        <dbReference type="ARBA" id="ARBA00023157"/>
    </source>
</evidence>
<evidence type="ECO:0000256" key="5">
    <source>
        <dbReference type="ARBA" id="ARBA00022729"/>
    </source>
</evidence>
<comment type="subcellular location">
    <subcellularLocation>
        <location evidence="2">Secreted</location>
    </subcellularLocation>
</comment>
<evidence type="ECO:0000313" key="18">
    <source>
        <dbReference type="EMBL" id="KAF8472201.1"/>
    </source>
</evidence>
<accession>A0A9P5K071</accession>
<feature type="domain" description="Auxiliary Activity family 9 catalytic" evidence="17">
    <location>
        <begin position="146"/>
        <end position="182"/>
    </location>
</feature>
<dbReference type="Proteomes" id="UP000759537">
    <property type="component" value="Unassembled WGS sequence"/>
</dbReference>
<evidence type="ECO:0000256" key="3">
    <source>
        <dbReference type="ARBA" id="ARBA00022525"/>
    </source>
</evidence>
<keyword evidence="5" id="KW-0732">Signal</keyword>
<dbReference type="Pfam" id="PF03443">
    <property type="entry name" value="AA9"/>
    <property type="match status" value="1"/>
</dbReference>
<evidence type="ECO:0000256" key="9">
    <source>
        <dbReference type="ARBA" id="ARBA00023033"/>
    </source>
</evidence>
<protein>
    <recommendedName>
        <fullName evidence="15">lytic cellulose monooxygenase (C4-dehydrogenating)</fullName>
        <ecNumber evidence="15">1.14.99.56</ecNumber>
    </recommendedName>
</protein>
<evidence type="ECO:0000256" key="12">
    <source>
        <dbReference type="ARBA" id="ARBA00023326"/>
    </source>
</evidence>
<dbReference type="OrthoDB" id="4849160at2759"/>
<dbReference type="PANTHER" id="PTHR33353:SF10">
    <property type="entry name" value="ENDO-BETA-1,4-GLUCANASE D"/>
    <property type="match status" value="1"/>
</dbReference>
<dbReference type="GO" id="GO:0004497">
    <property type="term" value="F:monooxygenase activity"/>
    <property type="evidence" value="ECO:0007669"/>
    <property type="project" value="UniProtKB-KW"/>
</dbReference>
<comment type="cofactor">
    <cofactor evidence="1">
        <name>Cu(2+)</name>
        <dbReference type="ChEBI" id="CHEBI:29036"/>
    </cofactor>
</comment>
<name>A0A9P5K071_9AGAM</name>
<reference evidence="18" key="2">
    <citation type="journal article" date="2020" name="Nat. Commun.">
        <title>Large-scale genome sequencing of mycorrhizal fungi provides insights into the early evolution of symbiotic traits.</title>
        <authorList>
            <person name="Miyauchi S."/>
            <person name="Kiss E."/>
            <person name="Kuo A."/>
            <person name="Drula E."/>
            <person name="Kohler A."/>
            <person name="Sanchez-Garcia M."/>
            <person name="Morin E."/>
            <person name="Andreopoulos B."/>
            <person name="Barry K.W."/>
            <person name="Bonito G."/>
            <person name="Buee M."/>
            <person name="Carver A."/>
            <person name="Chen C."/>
            <person name="Cichocki N."/>
            <person name="Clum A."/>
            <person name="Culley D."/>
            <person name="Crous P.W."/>
            <person name="Fauchery L."/>
            <person name="Girlanda M."/>
            <person name="Hayes R.D."/>
            <person name="Keri Z."/>
            <person name="LaButti K."/>
            <person name="Lipzen A."/>
            <person name="Lombard V."/>
            <person name="Magnuson J."/>
            <person name="Maillard F."/>
            <person name="Murat C."/>
            <person name="Nolan M."/>
            <person name="Ohm R.A."/>
            <person name="Pangilinan J."/>
            <person name="Pereira M.F."/>
            <person name="Perotto S."/>
            <person name="Peter M."/>
            <person name="Pfister S."/>
            <person name="Riley R."/>
            <person name="Sitrit Y."/>
            <person name="Stielow J.B."/>
            <person name="Szollosi G."/>
            <person name="Zifcakova L."/>
            <person name="Stursova M."/>
            <person name="Spatafora J.W."/>
            <person name="Tedersoo L."/>
            <person name="Vaario L.M."/>
            <person name="Yamada A."/>
            <person name="Yan M."/>
            <person name="Wang P."/>
            <person name="Xu J."/>
            <person name="Bruns T."/>
            <person name="Baldrian P."/>
            <person name="Vilgalys R."/>
            <person name="Dunand C."/>
            <person name="Henrissat B."/>
            <person name="Grigoriev I.V."/>
            <person name="Hibbett D."/>
            <person name="Nagy L.G."/>
            <person name="Martin F.M."/>
        </authorList>
    </citation>
    <scope>NUCLEOTIDE SEQUENCE</scope>
    <source>
        <strain evidence="18">Prilba</strain>
    </source>
</reference>
<dbReference type="GO" id="GO:0046872">
    <property type="term" value="F:metal ion binding"/>
    <property type="evidence" value="ECO:0007669"/>
    <property type="project" value="UniProtKB-KW"/>
</dbReference>
<dbReference type="InterPro" id="IPR005103">
    <property type="entry name" value="AA9_LPMO"/>
</dbReference>
<dbReference type="EMBL" id="WHVB01000021">
    <property type="protein sequence ID" value="KAF8472201.1"/>
    <property type="molecule type" value="Genomic_DNA"/>
</dbReference>
<comment type="caution">
    <text evidence="18">The sequence shown here is derived from an EMBL/GenBank/DDBJ whole genome shotgun (WGS) entry which is preliminary data.</text>
</comment>
<keyword evidence="11" id="KW-0119">Carbohydrate metabolism</keyword>
<evidence type="ECO:0000256" key="16">
    <source>
        <dbReference type="SAM" id="MobiDB-lite"/>
    </source>
</evidence>
<dbReference type="EC" id="1.14.99.56" evidence="15"/>
<evidence type="ECO:0000256" key="8">
    <source>
        <dbReference type="ARBA" id="ARBA00023008"/>
    </source>
</evidence>
<evidence type="ECO:0000256" key="6">
    <source>
        <dbReference type="ARBA" id="ARBA00023001"/>
    </source>
</evidence>
<keyword evidence="19" id="KW-1185">Reference proteome</keyword>
<gene>
    <name evidence="18" type="ORF">DFH94DRAFT_191296</name>
</gene>
<feature type="compositionally biased region" description="Low complexity" evidence="16">
    <location>
        <begin position="214"/>
        <end position="223"/>
    </location>
</feature>
<evidence type="ECO:0000256" key="1">
    <source>
        <dbReference type="ARBA" id="ARBA00001973"/>
    </source>
</evidence>
<keyword evidence="7" id="KW-0560">Oxidoreductase</keyword>
<evidence type="ECO:0000256" key="2">
    <source>
        <dbReference type="ARBA" id="ARBA00004613"/>
    </source>
</evidence>
<comment type="similarity">
    <text evidence="13">Belongs to the polysaccharide monooxygenase AA9 family.</text>
</comment>
<evidence type="ECO:0000256" key="4">
    <source>
        <dbReference type="ARBA" id="ARBA00022723"/>
    </source>
</evidence>
<dbReference type="InterPro" id="IPR049892">
    <property type="entry name" value="AA9"/>
</dbReference>
<keyword evidence="4" id="KW-0479">Metal-binding</keyword>
<evidence type="ECO:0000256" key="13">
    <source>
        <dbReference type="ARBA" id="ARBA00044502"/>
    </source>
</evidence>
<keyword evidence="6" id="KW-0136">Cellulose degradation</keyword>
<keyword evidence="3" id="KW-0964">Secreted</keyword>
<evidence type="ECO:0000256" key="14">
    <source>
        <dbReference type="ARBA" id="ARBA00045077"/>
    </source>
</evidence>
<evidence type="ECO:0000256" key="7">
    <source>
        <dbReference type="ARBA" id="ARBA00023002"/>
    </source>
</evidence>
<feature type="region of interest" description="Disordered" evidence="16">
    <location>
        <begin position="75"/>
        <end position="103"/>
    </location>
</feature>
<organism evidence="18 19">
    <name type="scientific">Russula ochroleuca</name>
    <dbReference type="NCBI Taxonomy" id="152965"/>
    <lineage>
        <taxon>Eukaryota</taxon>
        <taxon>Fungi</taxon>
        <taxon>Dikarya</taxon>
        <taxon>Basidiomycota</taxon>
        <taxon>Agaricomycotina</taxon>
        <taxon>Agaricomycetes</taxon>
        <taxon>Russulales</taxon>
        <taxon>Russulaceae</taxon>
        <taxon>Russula</taxon>
    </lineage>
</organism>